<protein>
    <submittedName>
        <fullName evidence="1">Uncharacterized protein</fullName>
    </submittedName>
</protein>
<sequence>MGLGVLKSPFSLIWGKIFVLVEFIGDGSGWFRPIGSPPRRLRRLPLRFLRSGPLVVFAFSCYQCLIGRVLVGILEHLGHGR</sequence>
<reference evidence="1" key="1">
    <citation type="journal article" date="2018" name="Data Brief">
        <title>Genome sequence data from 17 accessions of Ensete ventricosum, a staple food crop for millions in Ethiopia.</title>
        <authorList>
            <person name="Yemataw Z."/>
            <person name="Muzemil S."/>
            <person name="Ambachew D."/>
            <person name="Tripathi L."/>
            <person name="Tesfaye K."/>
            <person name="Chala A."/>
            <person name="Farbos A."/>
            <person name="O'Neill P."/>
            <person name="Moore K."/>
            <person name="Grant M."/>
            <person name="Studholme D.J."/>
        </authorList>
    </citation>
    <scope>NUCLEOTIDE SEQUENCE [LARGE SCALE GENOMIC DNA]</scope>
    <source>
        <tissue evidence="1">Leaf</tissue>
    </source>
</reference>
<accession>A0A444EI38</accession>
<evidence type="ECO:0000313" key="1">
    <source>
        <dbReference type="EMBL" id="RZR74354.1"/>
    </source>
</evidence>
<dbReference type="EMBL" id="KV876209">
    <property type="protein sequence ID" value="RZR74354.1"/>
    <property type="molecule type" value="Genomic_DNA"/>
</dbReference>
<dbReference type="Proteomes" id="UP000290560">
    <property type="component" value="Unassembled WGS sequence"/>
</dbReference>
<gene>
    <name evidence="1" type="ORF">BHM03_00035832</name>
</gene>
<organism evidence="1">
    <name type="scientific">Ensete ventricosum</name>
    <name type="common">Abyssinian banana</name>
    <name type="synonym">Musa ensete</name>
    <dbReference type="NCBI Taxonomy" id="4639"/>
    <lineage>
        <taxon>Eukaryota</taxon>
        <taxon>Viridiplantae</taxon>
        <taxon>Streptophyta</taxon>
        <taxon>Embryophyta</taxon>
        <taxon>Tracheophyta</taxon>
        <taxon>Spermatophyta</taxon>
        <taxon>Magnoliopsida</taxon>
        <taxon>Liliopsida</taxon>
        <taxon>Zingiberales</taxon>
        <taxon>Musaceae</taxon>
        <taxon>Ensete</taxon>
    </lineage>
</organism>
<name>A0A444EI38_ENSVE</name>
<dbReference type="AlphaFoldDB" id="A0A444EI38"/>
<proteinExistence type="predicted"/>